<dbReference type="RefSeq" id="WP_169344655.1">
    <property type="nucleotide sequence ID" value="NZ_JABBJJ010000037.1"/>
</dbReference>
<comment type="caution">
    <text evidence="1">The sequence shown here is derived from an EMBL/GenBank/DDBJ whole genome shotgun (WGS) entry which is preliminary data.</text>
</comment>
<proteinExistence type="predicted"/>
<protein>
    <submittedName>
        <fullName evidence="1">Uncharacterized protein</fullName>
    </submittedName>
</protein>
<organism evidence="1 2">
    <name type="scientific">Pyxidicoccus fallax</name>
    <dbReference type="NCBI Taxonomy" id="394095"/>
    <lineage>
        <taxon>Bacteria</taxon>
        <taxon>Pseudomonadati</taxon>
        <taxon>Myxococcota</taxon>
        <taxon>Myxococcia</taxon>
        <taxon>Myxococcales</taxon>
        <taxon>Cystobacterineae</taxon>
        <taxon>Myxococcaceae</taxon>
        <taxon>Pyxidicoccus</taxon>
    </lineage>
</organism>
<reference evidence="1 2" key="1">
    <citation type="submission" date="2020-04" db="EMBL/GenBank/DDBJ databases">
        <title>Draft genome of Pyxidicoccus fallax type strain.</title>
        <authorList>
            <person name="Whitworth D.E."/>
        </authorList>
    </citation>
    <scope>NUCLEOTIDE SEQUENCE [LARGE SCALE GENOMIC DNA]</scope>
    <source>
        <strain evidence="1 2">DSM 14698</strain>
    </source>
</reference>
<name>A0A848LAU0_9BACT</name>
<keyword evidence="2" id="KW-1185">Reference proteome</keyword>
<evidence type="ECO:0000313" key="2">
    <source>
        <dbReference type="Proteomes" id="UP000518300"/>
    </source>
</evidence>
<dbReference type="EMBL" id="JABBJJ010000037">
    <property type="protein sequence ID" value="NMO15362.1"/>
    <property type="molecule type" value="Genomic_DNA"/>
</dbReference>
<evidence type="ECO:0000313" key="1">
    <source>
        <dbReference type="EMBL" id="NMO15362.1"/>
    </source>
</evidence>
<dbReference type="AlphaFoldDB" id="A0A848LAU0"/>
<accession>A0A848LAU0</accession>
<gene>
    <name evidence="1" type="ORF">HG543_10920</name>
</gene>
<dbReference type="Proteomes" id="UP000518300">
    <property type="component" value="Unassembled WGS sequence"/>
</dbReference>
<sequence>MKPCVVTSSDAAALLLGRLLGPELERRVELLDGRSWLNAVGRARAMVREGANVALVLGPRKRRGPDAHEWDKAYAYSLLNPSAERTGPAMRVILLRSAPEGLLFLEPDILRRIAGHEPRPEHLQWARGAPREALSALLGVKPATLAKALRPRLEEVDLMPLASRAPIRRLRKFIHAQIQRSERRTSEAISASEPR</sequence>